<feature type="transmembrane region" description="Helical" evidence="1">
    <location>
        <begin position="25"/>
        <end position="51"/>
    </location>
</feature>
<organism evidence="2 3">
    <name type="scientific">Paracoccus methylovorus</name>
    <dbReference type="NCBI Taxonomy" id="2812658"/>
    <lineage>
        <taxon>Bacteria</taxon>
        <taxon>Pseudomonadati</taxon>
        <taxon>Pseudomonadota</taxon>
        <taxon>Alphaproteobacteria</taxon>
        <taxon>Rhodobacterales</taxon>
        <taxon>Paracoccaceae</taxon>
        <taxon>Paracoccus</taxon>
    </lineage>
</organism>
<evidence type="ECO:0000313" key="3">
    <source>
        <dbReference type="Proteomes" id="UP000663629"/>
    </source>
</evidence>
<keyword evidence="3" id="KW-1185">Reference proteome</keyword>
<evidence type="ECO:0008006" key="4">
    <source>
        <dbReference type="Google" id="ProtNLM"/>
    </source>
</evidence>
<evidence type="ECO:0000256" key="1">
    <source>
        <dbReference type="SAM" id="Phobius"/>
    </source>
</evidence>
<keyword evidence="1" id="KW-1133">Transmembrane helix</keyword>
<feature type="transmembrane region" description="Helical" evidence="1">
    <location>
        <begin position="57"/>
        <end position="78"/>
    </location>
</feature>
<proteinExistence type="predicted"/>
<dbReference type="Proteomes" id="UP000663629">
    <property type="component" value="Chromosome 1"/>
</dbReference>
<evidence type="ECO:0000313" key="2">
    <source>
        <dbReference type="EMBL" id="QRZ13362.1"/>
    </source>
</evidence>
<dbReference type="EMBL" id="CP070368">
    <property type="protein sequence ID" value="QRZ13362.1"/>
    <property type="molecule type" value="Genomic_DNA"/>
</dbReference>
<dbReference type="RefSeq" id="WP_205294356.1">
    <property type="nucleotide sequence ID" value="NZ_CP070368.1"/>
</dbReference>
<sequence>MSGTRSPSRTEPATDDGWPVWKLTLLFYPFAAAAVWINLFMLSLLTSWLGLPVLPPGQAAGAALALGVPAGWAAGRWIRSLMDRARPRS</sequence>
<name>A0ABX7JL43_9RHOB</name>
<accession>A0ABX7JL43</accession>
<protein>
    <recommendedName>
        <fullName evidence="4">NnrT protein</fullName>
    </recommendedName>
</protein>
<gene>
    <name evidence="2" type="ORF">JWJ88_01480</name>
</gene>
<keyword evidence="1" id="KW-0472">Membrane</keyword>
<reference evidence="2 3" key="1">
    <citation type="submission" date="2021-02" db="EMBL/GenBank/DDBJ databases">
        <title>Paracoccus methylovroum sp.nov., a new methanol and methylamine utilizing methylotrophic denitrifer.</title>
        <authorList>
            <person name="Timsy T."/>
            <person name="Behrendt U."/>
            <person name="Ulrich A."/>
            <person name="Spanner T."/>
            <person name="Foesel B.U."/>
            <person name="Horn M.A."/>
            <person name="Kolb S."/>
        </authorList>
    </citation>
    <scope>NUCLEOTIDE SEQUENCE [LARGE SCALE GENOMIC DNA]</scope>
    <source>
        <strain evidence="2 3">H4-D09</strain>
    </source>
</reference>
<keyword evidence="1" id="KW-0812">Transmembrane</keyword>